<dbReference type="SUPFAM" id="SSF88659">
    <property type="entry name" value="Sigma3 and sigma4 domains of RNA polymerase sigma factors"/>
    <property type="match status" value="1"/>
</dbReference>
<dbReference type="InterPro" id="IPR013249">
    <property type="entry name" value="RNA_pol_sigma70_r4_t2"/>
</dbReference>
<dbReference type="AlphaFoldDB" id="A0A6J4NS81"/>
<proteinExistence type="predicted"/>
<protein>
    <recommendedName>
        <fullName evidence="1">RNA polymerase sigma factor 70 region 4 type 2 domain-containing protein</fullName>
    </recommendedName>
</protein>
<name>A0A6J4NS81_9BACT</name>
<dbReference type="EMBL" id="CADCUQ010000268">
    <property type="protein sequence ID" value="CAA9390287.1"/>
    <property type="molecule type" value="Genomic_DNA"/>
</dbReference>
<dbReference type="InterPro" id="IPR013324">
    <property type="entry name" value="RNA_pol_sigma_r3/r4-like"/>
</dbReference>
<sequence length="85" mass="9174">CGVTGPATAAGREDVEARLGEALGRMDATDREVLALRHFEQLTSSEAAQVLGIQERAAAKRYLRALERLREVLSAMPGGLTELRP</sequence>
<dbReference type="InterPro" id="IPR036388">
    <property type="entry name" value="WH-like_DNA-bd_sf"/>
</dbReference>
<dbReference type="GO" id="GO:0003677">
    <property type="term" value="F:DNA binding"/>
    <property type="evidence" value="ECO:0007669"/>
    <property type="project" value="InterPro"/>
</dbReference>
<feature type="domain" description="RNA polymerase sigma factor 70 region 4 type 2" evidence="1">
    <location>
        <begin position="18"/>
        <end position="69"/>
    </location>
</feature>
<evidence type="ECO:0000313" key="2">
    <source>
        <dbReference type="EMBL" id="CAA9390287.1"/>
    </source>
</evidence>
<organism evidence="2">
    <name type="scientific">uncultured Phycisphaerae bacterium</name>
    <dbReference type="NCBI Taxonomy" id="904963"/>
    <lineage>
        <taxon>Bacteria</taxon>
        <taxon>Pseudomonadati</taxon>
        <taxon>Planctomycetota</taxon>
        <taxon>Phycisphaerae</taxon>
        <taxon>environmental samples</taxon>
    </lineage>
</organism>
<dbReference type="GO" id="GO:0016987">
    <property type="term" value="F:sigma factor activity"/>
    <property type="evidence" value="ECO:0007669"/>
    <property type="project" value="InterPro"/>
</dbReference>
<reference evidence="2" key="1">
    <citation type="submission" date="2020-02" db="EMBL/GenBank/DDBJ databases">
        <authorList>
            <person name="Meier V. D."/>
        </authorList>
    </citation>
    <scope>NUCLEOTIDE SEQUENCE</scope>
    <source>
        <strain evidence="2">AVDCRST_MAG64</strain>
    </source>
</reference>
<evidence type="ECO:0000259" key="1">
    <source>
        <dbReference type="Pfam" id="PF08281"/>
    </source>
</evidence>
<dbReference type="GO" id="GO:0006352">
    <property type="term" value="P:DNA-templated transcription initiation"/>
    <property type="evidence" value="ECO:0007669"/>
    <property type="project" value="InterPro"/>
</dbReference>
<dbReference type="Gene3D" id="1.10.10.10">
    <property type="entry name" value="Winged helix-like DNA-binding domain superfamily/Winged helix DNA-binding domain"/>
    <property type="match status" value="1"/>
</dbReference>
<feature type="non-terminal residue" evidence="2">
    <location>
        <position position="1"/>
    </location>
</feature>
<dbReference type="Pfam" id="PF08281">
    <property type="entry name" value="Sigma70_r4_2"/>
    <property type="match status" value="1"/>
</dbReference>
<accession>A0A6J4NS81</accession>
<gene>
    <name evidence="2" type="ORF">AVDCRST_MAG64-1155</name>
</gene>